<reference evidence="1 2" key="1">
    <citation type="submission" date="2024-09" db="EMBL/GenBank/DDBJ databases">
        <title>Nodulacao em especies de Leguminosae Basais da Amazonia e Caracterizacao dos Rizobios e Bacterias Associadas aos Nodulos.</title>
        <authorList>
            <person name="Jambeiro I.C.A."/>
            <person name="Lopes I.S."/>
            <person name="Aguiar E.R.G.R."/>
            <person name="Santos A.F.J."/>
            <person name="Dos Santos J.M.F."/>
            <person name="Gross E."/>
        </authorList>
    </citation>
    <scope>NUCLEOTIDE SEQUENCE [LARGE SCALE GENOMIC DNA]</scope>
    <source>
        <strain evidence="1 2">BRUESC1165</strain>
    </source>
</reference>
<sequence>MSRIEWRQDRVAGVPLNRHVGFVGSVEVGSVAYDGSNRFWIWSTPLQEDVWGYGPTEQAARTALELWLASWLENFRPFFQAGSEPPPA</sequence>
<dbReference type="Proteomes" id="UP001593940">
    <property type="component" value="Unassembled WGS sequence"/>
</dbReference>
<gene>
    <name evidence="1" type="ORF">ACETIH_25230</name>
</gene>
<comment type="caution">
    <text evidence="1">The sequence shown here is derived from an EMBL/GenBank/DDBJ whole genome shotgun (WGS) entry which is preliminary data.</text>
</comment>
<keyword evidence="2" id="KW-1185">Reference proteome</keyword>
<name>A0ABV6YFK5_9HYPH</name>
<proteinExistence type="predicted"/>
<evidence type="ECO:0000313" key="1">
    <source>
        <dbReference type="EMBL" id="MFC1459946.1"/>
    </source>
</evidence>
<dbReference type="EMBL" id="JBHOMY010000120">
    <property type="protein sequence ID" value="MFC1459946.1"/>
    <property type="molecule type" value="Genomic_DNA"/>
</dbReference>
<protein>
    <recommendedName>
        <fullName evidence="3">Type II toxin-antitoxin system HicB family antitoxin</fullName>
    </recommendedName>
</protein>
<evidence type="ECO:0000313" key="2">
    <source>
        <dbReference type="Proteomes" id="UP001593940"/>
    </source>
</evidence>
<evidence type="ECO:0008006" key="3">
    <source>
        <dbReference type="Google" id="ProtNLM"/>
    </source>
</evidence>
<dbReference type="RefSeq" id="WP_203271975.1">
    <property type="nucleotide sequence ID" value="NZ_JAFBID010000018.1"/>
</dbReference>
<organism evidence="1 2">
    <name type="scientific">Microvirga arabica</name>
    <dbReference type="NCBI Taxonomy" id="1128671"/>
    <lineage>
        <taxon>Bacteria</taxon>
        <taxon>Pseudomonadati</taxon>
        <taxon>Pseudomonadota</taxon>
        <taxon>Alphaproteobacteria</taxon>
        <taxon>Hyphomicrobiales</taxon>
        <taxon>Methylobacteriaceae</taxon>
        <taxon>Microvirga</taxon>
    </lineage>
</organism>
<accession>A0ABV6YFK5</accession>